<dbReference type="InterPro" id="IPR036412">
    <property type="entry name" value="HAD-like_sf"/>
</dbReference>
<dbReference type="RefSeq" id="WP_382417316.1">
    <property type="nucleotide sequence ID" value="NZ_AP031500.1"/>
</dbReference>
<evidence type="ECO:0000313" key="6">
    <source>
        <dbReference type="Proteomes" id="UP001595548"/>
    </source>
</evidence>
<evidence type="ECO:0000256" key="2">
    <source>
        <dbReference type="ARBA" id="ARBA00022801"/>
    </source>
</evidence>
<dbReference type="PANTHER" id="PTHR43344">
    <property type="entry name" value="PHOSPHOSERINE PHOSPHATASE"/>
    <property type="match status" value="1"/>
</dbReference>
<proteinExistence type="predicted"/>
<dbReference type="Proteomes" id="UP001595548">
    <property type="component" value="Unassembled WGS sequence"/>
</dbReference>
<dbReference type="GO" id="GO:0016787">
    <property type="term" value="F:hydrolase activity"/>
    <property type="evidence" value="ECO:0007669"/>
    <property type="project" value="UniProtKB-KW"/>
</dbReference>
<reference evidence="6" key="1">
    <citation type="journal article" date="2019" name="Int. J. Syst. Evol. Microbiol.">
        <title>The Global Catalogue of Microorganisms (GCM) 10K type strain sequencing project: providing services to taxonomists for standard genome sequencing and annotation.</title>
        <authorList>
            <consortium name="The Broad Institute Genomics Platform"/>
            <consortium name="The Broad Institute Genome Sequencing Center for Infectious Disease"/>
            <person name="Wu L."/>
            <person name="Ma J."/>
        </authorList>
    </citation>
    <scope>NUCLEOTIDE SEQUENCE [LARGE SCALE GENOMIC DNA]</scope>
    <source>
        <strain evidence="6">KCTC 52141</strain>
    </source>
</reference>
<dbReference type="InterPro" id="IPR023214">
    <property type="entry name" value="HAD_sf"/>
</dbReference>
<dbReference type="EMBL" id="JBHRTL010000028">
    <property type="protein sequence ID" value="MFC3156180.1"/>
    <property type="molecule type" value="Genomic_DNA"/>
</dbReference>
<keyword evidence="4" id="KW-0732">Signal</keyword>
<keyword evidence="2 5" id="KW-0378">Hydrolase</keyword>
<dbReference type="InterPro" id="IPR050582">
    <property type="entry name" value="HAD-like_SerB"/>
</dbReference>
<dbReference type="PANTHER" id="PTHR43344:SF13">
    <property type="entry name" value="PHOSPHATASE RV3661-RELATED"/>
    <property type="match status" value="1"/>
</dbReference>
<dbReference type="Gene3D" id="3.40.50.1000">
    <property type="entry name" value="HAD superfamily/HAD-like"/>
    <property type="match status" value="1"/>
</dbReference>
<organism evidence="5 6">
    <name type="scientific">Gilvimarinus japonicus</name>
    <dbReference type="NCBI Taxonomy" id="1796469"/>
    <lineage>
        <taxon>Bacteria</taxon>
        <taxon>Pseudomonadati</taxon>
        <taxon>Pseudomonadota</taxon>
        <taxon>Gammaproteobacteria</taxon>
        <taxon>Cellvibrionales</taxon>
        <taxon>Cellvibrionaceae</taxon>
        <taxon>Gilvimarinus</taxon>
    </lineage>
</organism>
<feature type="chain" id="PRO_5045691239" evidence="4">
    <location>
        <begin position="24"/>
        <end position="328"/>
    </location>
</feature>
<feature type="signal peptide" evidence="4">
    <location>
        <begin position="1"/>
        <end position="23"/>
    </location>
</feature>
<comment type="caution">
    <text evidence="5">The sequence shown here is derived from an EMBL/GenBank/DDBJ whole genome shotgun (WGS) entry which is preliminary data.</text>
</comment>
<keyword evidence="6" id="KW-1185">Reference proteome</keyword>
<evidence type="ECO:0000256" key="3">
    <source>
        <dbReference type="ARBA" id="ARBA00022842"/>
    </source>
</evidence>
<evidence type="ECO:0000256" key="1">
    <source>
        <dbReference type="ARBA" id="ARBA00022723"/>
    </source>
</evidence>
<evidence type="ECO:0000256" key="4">
    <source>
        <dbReference type="SAM" id="SignalP"/>
    </source>
</evidence>
<gene>
    <name evidence="5" type="ORF">ACFOEB_13300</name>
</gene>
<accession>A0ABV7HQS5</accession>
<name>A0ABV7HQS5_9GAMM</name>
<dbReference type="SUPFAM" id="SSF56784">
    <property type="entry name" value="HAD-like"/>
    <property type="match status" value="1"/>
</dbReference>
<keyword evidence="3" id="KW-0460">Magnesium</keyword>
<evidence type="ECO:0000313" key="5">
    <source>
        <dbReference type="EMBL" id="MFC3156180.1"/>
    </source>
</evidence>
<keyword evidence="1" id="KW-0479">Metal-binding</keyword>
<sequence>MSVNVKLLLTGLLACSMALQATADPLPSWNDTHAKTAIVEYVASVTDPTSEQFVPVAARIAVFDNDGTLWSEQPVYFQLTYALDTLKEKAKKDPSLINSPALKAAAAGDLKTLMAGGMSGLQEVINASHSDMSVMAFQQSVKQWLATARHPKTNMRYDAMIYQPMLELLSYLRDNSFTTYIVSGGGQQFIRAFSEKAYGIPPQQVIGTALHAQYELIDGKPQITKKPDVSFLDDGPGKPVGIATVIGKKPIFVGGNSDGDFEMLEWGSSNELPSFGLIVHHTDAKREFAYDRDSHIGKLDKGLKQASSRGWLVVDMKEDWAKVYPKTP</sequence>
<dbReference type="Pfam" id="PF12710">
    <property type="entry name" value="HAD"/>
    <property type="match status" value="1"/>
</dbReference>
<protein>
    <submittedName>
        <fullName evidence="5">HAD family hydrolase</fullName>
    </submittedName>
</protein>